<keyword evidence="2" id="KW-1185">Reference proteome</keyword>
<sequence>MICIGVIPSSTTLHTWCKTRPPWALWPCPRGRDMPPGRDVVATGRPSRQGLSRFGRGRDIRWRRNDRSDRRDRCPFCQNGSVGCQAHVRERDVVTRRDRFPSLRDFDPLFGVVAEATVAIRSRRLGVSRRESYRDIGVALEPPSV</sequence>
<dbReference type="Proteomes" id="UP000652761">
    <property type="component" value="Unassembled WGS sequence"/>
</dbReference>
<evidence type="ECO:0000313" key="1">
    <source>
        <dbReference type="EMBL" id="MQM00954.1"/>
    </source>
</evidence>
<dbReference type="EMBL" id="NMUH01002592">
    <property type="protein sequence ID" value="MQM00954.1"/>
    <property type="molecule type" value="Genomic_DNA"/>
</dbReference>
<comment type="caution">
    <text evidence="1">The sequence shown here is derived from an EMBL/GenBank/DDBJ whole genome shotgun (WGS) entry which is preliminary data.</text>
</comment>
<name>A0A843W9R2_COLES</name>
<protein>
    <submittedName>
        <fullName evidence="1">Uncharacterized protein</fullName>
    </submittedName>
</protein>
<evidence type="ECO:0000313" key="2">
    <source>
        <dbReference type="Proteomes" id="UP000652761"/>
    </source>
</evidence>
<accession>A0A843W9R2</accession>
<reference evidence="1" key="1">
    <citation type="submission" date="2017-07" db="EMBL/GenBank/DDBJ databases">
        <title>Taro Niue Genome Assembly and Annotation.</title>
        <authorList>
            <person name="Atibalentja N."/>
            <person name="Keating K."/>
            <person name="Fields C.J."/>
        </authorList>
    </citation>
    <scope>NUCLEOTIDE SEQUENCE</scope>
    <source>
        <strain evidence="1">Niue_2</strain>
        <tissue evidence="1">Leaf</tissue>
    </source>
</reference>
<organism evidence="1 2">
    <name type="scientific">Colocasia esculenta</name>
    <name type="common">Wild taro</name>
    <name type="synonym">Arum esculentum</name>
    <dbReference type="NCBI Taxonomy" id="4460"/>
    <lineage>
        <taxon>Eukaryota</taxon>
        <taxon>Viridiplantae</taxon>
        <taxon>Streptophyta</taxon>
        <taxon>Embryophyta</taxon>
        <taxon>Tracheophyta</taxon>
        <taxon>Spermatophyta</taxon>
        <taxon>Magnoliopsida</taxon>
        <taxon>Liliopsida</taxon>
        <taxon>Araceae</taxon>
        <taxon>Aroideae</taxon>
        <taxon>Colocasieae</taxon>
        <taxon>Colocasia</taxon>
    </lineage>
</organism>
<dbReference type="AlphaFoldDB" id="A0A843W9R2"/>
<gene>
    <name evidence="1" type="ORF">Taro_033700</name>
</gene>
<proteinExistence type="predicted"/>